<organism evidence="3 4">
    <name type="scientific">Jatrophihabitans lederbergiae</name>
    <dbReference type="NCBI Taxonomy" id="3075547"/>
    <lineage>
        <taxon>Bacteria</taxon>
        <taxon>Bacillati</taxon>
        <taxon>Actinomycetota</taxon>
        <taxon>Actinomycetes</taxon>
        <taxon>Jatrophihabitantales</taxon>
        <taxon>Jatrophihabitantaceae</taxon>
        <taxon>Jatrophihabitans</taxon>
    </lineage>
</organism>
<evidence type="ECO:0000313" key="3">
    <source>
        <dbReference type="EMBL" id="MDT0264351.1"/>
    </source>
</evidence>
<dbReference type="RefSeq" id="WP_311425490.1">
    <property type="nucleotide sequence ID" value="NZ_JAVREH010000091.1"/>
</dbReference>
<dbReference type="GO" id="GO:0016787">
    <property type="term" value="F:hydrolase activity"/>
    <property type="evidence" value="ECO:0007669"/>
    <property type="project" value="UniProtKB-KW"/>
</dbReference>
<dbReference type="InterPro" id="IPR029058">
    <property type="entry name" value="AB_hydrolase_fold"/>
</dbReference>
<name>A0ABU2JHV4_9ACTN</name>
<sequence length="256" mass="26983">MITTREIAYGADGLTMIAHLARPQGDGPWPTVLIGHDGIGLDDYQRGRADDLATHGYLAMAMDYHGGKSFFGDPEGMLARVLPLIADTDRMQTIGRAALDVLLAVPGADSTRLCTLGYGAGGSIVLQLATTGVPFRAVALVHPGLPPARAEDWTDVTGTFLLCTGSEDPLCTPQQLFAFGSALQAAGVDWRMNVYGGAKHAFWAHPTNRDGSSAEGTTHTQATVPGVGYHPAHTPRAWRAVLDLLHETVGTSSIGV</sequence>
<feature type="domain" description="Dienelactone hydrolase" evidence="2">
    <location>
        <begin position="18"/>
        <end position="247"/>
    </location>
</feature>
<dbReference type="PANTHER" id="PTHR22946">
    <property type="entry name" value="DIENELACTONE HYDROLASE DOMAIN-CONTAINING PROTEIN-RELATED"/>
    <property type="match status" value="1"/>
</dbReference>
<evidence type="ECO:0000256" key="1">
    <source>
        <dbReference type="ARBA" id="ARBA00008645"/>
    </source>
</evidence>
<dbReference type="InterPro" id="IPR002925">
    <property type="entry name" value="Dienelactn_hydro"/>
</dbReference>
<dbReference type="Gene3D" id="3.40.50.1820">
    <property type="entry name" value="alpha/beta hydrolase"/>
    <property type="match status" value="1"/>
</dbReference>
<dbReference type="Pfam" id="PF01738">
    <property type="entry name" value="DLH"/>
    <property type="match status" value="1"/>
</dbReference>
<keyword evidence="4" id="KW-1185">Reference proteome</keyword>
<keyword evidence="3" id="KW-0378">Hydrolase</keyword>
<dbReference type="PANTHER" id="PTHR22946:SF0">
    <property type="entry name" value="DIENELACTONE HYDROLASE DOMAIN-CONTAINING PROTEIN"/>
    <property type="match status" value="1"/>
</dbReference>
<evidence type="ECO:0000259" key="2">
    <source>
        <dbReference type="Pfam" id="PF01738"/>
    </source>
</evidence>
<dbReference type="EMBL" id="JAVREH010000091">
    <property type="protein sequence ID" value="MDT0264351.1"/>
    <property type="molecule type" value="Genomic_DNA"/>
</dbReference>
<comment type="caution">
    <text evidence="3">The sequence shown here is derived from an EMBL/GenBank/DDBJ whole genome shotgun (WGS) entry which is preliminary data.</text>
</comment>
<accession>A0ABU2JHV4</accession>
<gene>
    <name evidence="3" type="ORF">RM423_23610</name>
</gene>
<dbReference type="SUPFAM" id="SSF53474">
    <property type="entry name" value="alpha/beta-Hydrolases"/>
    <property type="match status" value="1"/>
</dbReference>
<evidence type="ECO:0000313" key="4">
    <source>
        <dbReference type="Proteomes" id="UP001183176"/>
    </source>
</evidence>
<comment type="similarity">
    <text evidence="1">Belongs to the AB hydrolase superfamily.</text>
</comment>
<reference evidence="4" key="1">
    <citation type="submission" date="2023-07" db="EMBL/GenBank/DDBJ databases">
        <title>30 novel species of actinomycetes from the DSMZ collection.</title>
        <authorList>
            <person name="Nouioui I."/>
        </authorList>
    </citation>
    <scope>NUCLEOTIDE SEQUENCE [LARGE SCALE GENOMIC DNA]</scope>
    <source>
        <strain evidence="4">DSM 44399</strain>
    </source>
</reference>
<dbReference type="InterPro" id="IPR050261">
    <property type="entry name" value="FrsA_esterase"/>
</dbReference>
<protein>
    <submittedName>
        <fullName evidence="3">Dienelactone hydrolase family protein</fullName>
        <ecNumber evidence="3">3.1.-.-</ecNumber>
    </submittedName>
</protein>
<dbReference type="EC" id="3.1.-.-" evidence="3"/>
<dbReference type="Proteomes" id="UP001183176">
    <property type="component" value="Unassembled WGS sequence"/>
</dbReference>
<proteinExistence type="inferred from homology"/>